<gene>
    <name evidence="1" type="ORF">UFOVP202_42</name>
</gene>
<dbReference type="EMBL" id="LR798254">
    <property type="protein sequence ID" value="CAB5218076.1"/>
    <property type="molecule type" value="Genomic_DNA"/>
</dbReference>
<accession>A0A6J7WK19</accession>
<organism evidence="1">
    <name type="scientific">uncultured Caudovirales phage</name>
    <dbReference type="NCBI Taxonomy" id="2100421"/>
    <lineage>
        <taxon>Viruses</taxon>
        <taxon>Duplodnaviria</taxon>
        <taxon>Heunggongvirae</taxon>
        <taxon>Uroviricota</taxon>
        <taxon>Caudoviricetes</taxon>
        <taxon>Peduoviridae</taxon>
        <taxon>Maltschvirus</taxon>
        <taxon>Maltschvirus maltsch</taxon>
    </lineage>
</organism>
<reference evidence="1" key="1">
    <citation type="submission" date="2020-05" db="EMBL/GenBank/DDBJ databases">
        <authorList>
            <person name="Chiriac C."/>
            <person name="Salcher M."/>
            <person name="Ghai R."/>
            <person name="Kavagutti S V."/>
        </authorList>
    </citation>
    <scope>NUCLEOTIDE SEQUENCE</scope>
</reference>
<dbReference type="InterPro" id="IPR007499">
    <property type="entry name" value="ERF_bacteria_virus"/>
</dbReference>
<protein>
    <submittedName>
        <fullName evidence="1">Essential recombination function protein</fullName>
    </submittedName>
</protein>
<name>A0A6J7WK19_9CAUD</name>
<dbReference type="Pfam" id="PF04404">
    <property type="entry name" value="ERF"/>
    <property type="match status" value="1"/>
</dbReference>
<sequence>MLNQSESIAKLAASLCGVQAKLTYAKKDSKNPFFKSNYADLESVWDACRELLASHGLSIAQFPGLYTEHDKSMSLTTILMHGSGEWISQEMSVPVTKADAQGAGSALTYMRRYALAAVVGVVQADDDGNAASSPKPVVKAKDI</sequence>
<evidence type="ECO:0000313" key="1">
    <source>
        <dbReference type="EMBL" id="CAB5218076.1"/>
    </source>
</evidence>
<proteinExistence type="predicted"/>